<protein>
    <submittedName>
        <fullName evidence="8">Transmembrane proteins 14C, putative</fullName>
    </submittedName>
</protein>
<sequence length="328" mass="35679">MLSIKSPNPSCALEPLKGLIRATASASGSSSPMALCMSPSLRLTPPSCRVSLAAPKGLALGFHSFDRRISFNQSLVAFAAASHEESKHSEIEVEREKDEVKLASEEESNEAWKQALEAFKKQALKMQSVSQEAYEIYSKKALITLKETSEQLKIQAEKAKNDLSEIAKEISEEGKVYLSTAAERSPEEVKEIVETYSSTADDLNDVSKILDFHVGIPYGFILSVWGFLSFMLTGSISAIRFGVILGGVLLALSVASLKSYKKGESSALATKGQSVIASIIFLRELSMLVRRLTLGTFLTTLVSGAVVAFYIYKLLPNDKPGLEPQTED</sequence>
<dbReference type="GO" id="GO:0009706">
    <property type="term" value="C:chloroplast inner membrane"/>
    <property type="evidence" value="ECO:0000318"/>
    <property type="project" value="GO_Central"/>
</dbReference>
<keyword evidence="5 7" id="KW-0472">Membrane</keyword>
<evidence type="ECO:0000313" key="8">
    <source>
        <dbReference type="EMBL" id="EOY04450.1"/>
    </source>
</evidence>
<keyword evidence="6" id="KW-0175">Coiled coil</keyword>
<evidence type="ECO:0000256" key="4">
    <source>
        <dbReference type="ARBA" id="ARBA00022989"/>
    </source>
</evidence>
<dbReference type="STRING" id="3641.A0A061EHF1"/>
<dbReference type="Gene3D" id="1.10.10.1740">
    <property type="entry name" value="Transmembrane protein 14-like"/>
    <property type="match status" value="1"/>
</dbReference>
<comment type="similarity">
    <text evidence="2">Belongs to the TMEM14 family.</text>
</comment>
<gene>
    <name evidence="8" type="ORF">TCM_019695</name>
</gene>
<proteinExistence type="inferred from homology"/>
<dbReference type="InParanoid" id="A0A061EHF1"/>
<name>A0A061EHF1_THECC</name>
<evidence type="ECO:0000313" key="9">
    <source>
        <dbReference type="Proteomes" id="UP000026915"/>
    </source>
</evidence>
<dbReference type="GO" id="GO:0015908">
    <property type="term" value="P:fatty acid transport"/>
    <property type="evidence" value="ECO:0000318"/>
    <property type="project" value="GO_Central"/>
</dbReference>
<dbReference type="eggNOG" id="ENOG502QQ5P">
    <property type="taxonomic scope" value="Eukaryota"/>
</dbReference>
<feature type="coiled-coil region" evidence="6">
    <location>
        <begin position="86"/>
        <end position="173"/>
    </location>
</feature>
<dbReference type="Gramene" id="EOY04450">
    <property type="protein sequence ID" value="EOY04450"/>
    <property type="gene ID" value="TCM_019695"/>
</dbReference>
<dbReference type="GO" id="GO:0015245">
    <property type="term" value="F:fatty acid transmembrane transporter activity"/>
    <property type="evidence" value="ECO:0000318"/>
    <property type="project" value="GO_Central"/>
</dbReference>
<dbReference type="FunCoup" id="A0A061EHF1">
    <property type="interactions" value="1527"/>
</dbReference>
<dbReference type="PANTHER" id="PTHR12668:SF43">
    <property type="entry name" value="TRANSMEMBRANE PROTEIN 14 HOMOLOG"/>
    <property type="match status" value="1"/>
</dbReference>
<evidence type="ECO:0000256" key="3">
    <source>
        <dbReference type="ARBA" id="ARBA00022692"/>
    </source>
</evidence>
<dbReference type="AlphaFoldDB" id="A0A061EHF1"/>
<evidence type="ECO:0000256" key="7">
    <source>
        <dbReference type="SAM" id="Phobius"/>
    </source>
</evidence>
<keyword evidence="4 7" id="KW-1133">Transmembrane helix</keyword>
<dbReference type="OMA" id="RMQGISK"/>
<dbReference type="InterPro" id="IPR044890">
    <property type="entry name" value="TMEM14_sf"/>
</dbReference>
<evidence type="ECO:0000256" key="2">
    <source>
        <dbReference type="ARBA" id="ARBA00007590"/>
    </source>
</evidence>
<dbReference type="Pfam" id="PF03647">
    <property type="entry name" value="Tmemb_14"/>
    <property type="match status" value="1"/>
</dbReference>
<organism evidence="8 9">
    <name type="scientific">Theobroma cacao</name>
    <name type="common">Cacao</name>
    <name type="synonym">Cocoa</name>
    <dbReference type="NCBI Taxonomy" id="3641"/>
    <lineage>
        <taxon>Eukaryota</taxon>
        <taxon>Viridiplantae</taxon>
        <taxon>Streptophyta</taxon>
        <taxon>Embryophyta</taxon>
        <taxon>Tracheophyta</taxon>
        <taxon>Spermatophyta</taxon>
        <taxon>Magnoliopsida</taxon>
        <taxon>eudicotyledons</taxon>
        <taxon>Gunneridae</taxon>
        <taxon>Pentapetalae</taxon>
        <taxon>rosids</taxon>
        <taxon>malvids</taxon>
        <taxon>Malvales</taxon>
        <taxon>Malvaceae</taxon>
        <taxon>Byttnerioideae</taxon>
        <taxon>Theobroma</taxon>
    </lineage>
</organism>
<keyword evidence="3 7" id="KW-0812">Transmembrane</keyword>
<dbReference type="EMBL" id="CM001882">
    <property type="protein sequence ID" value="EOY04450.1"/>
    <property type="molecule type" value="Genomic_DNA"/>
</dbReference>
<feature type="transmembrane region" description="Helical" evidence="7">
    <location>
        <begin position="292"/>
        <end position="312"/>
    </location>
</feature>
<feature type="transmembrane region" description="Helical" evidence="7">
    <location>
        <begin position="238"/>
        <end position="257"/>
    </location>
</feature>
<keyword evidence="9" id="KW-1185">Reference proteome</keyword>
<dbReference type="InterPro" id="IPR005349">
    <property type="entry name" value="TMEM14"/>
</dbReference>
<dbReference type="Proteomes" id="UP000026915">
    <property type="component" value="Chromosome 4"/>
</dbReference>
<dbReference type="PANTHER" id="PTHR12668">
    <property type="entry name" value="TRANSMEMBRANE PROTEIN 14, 15"/>
    <property type="match status" value="1"/>
</dbReference>
<evidence type="ECO:0000256" key="1">
    <source>
        <dbReference type="ARBA" id="ARBA00004370"/>
    </source>
</evidence>
<reference evidence="8 9" key="1">
    <citation type="journal article" date="2013" name="Genome Biol.">
        <title>The genome sequence of the most widely cultivated cacao type and its use to identify candidate genes regulating pod color.</title>
        <authorList>
            <person name="Motamayor J.C."/>
            <person name="Mockaitis K."/>
            <person name="Schmutz J."/>
            <person name="Haiminen N."/>
            <person name="Iii D.L."/>
            <person name="Cornejo O."/>
            <person name="Findley S.D."/>
            <person name="Zheng P."/>
            <person name="Utro F."/>
            <person name="Royaert S."/>
            <person name="Saski C."/>
            <person name="Jenkins J."/>
            <person name="Podicheti R."/>
            <person name="Zhao M."/>
            <person name="Scheffler B.E."/>
            <person name="Stack J.C."/>
            <person name="Feltus F.A."/>
            <person name="Mustiga G.M."/>
            <person name="Amores F."/>
            <person name="Phillips W."/>
            <person name="Marelli J.P."/>
            <person name="May G.D."/>
            <person name="Shapiro H."/>
            <person name="Ma J."/>
            <person name="Bustamante C.D."/>
            <person name="Schnell R.J."/>
            <person name="Main D."/>
            <person name="Gilbert D."/>
            <person name="Parida L."/>
            <person name="Kuhn D.N."/>
        </authorList>
    </citation>
    <scope>NUCLEOTIDE SEQUENCE [LARGE SCALE GENOMIC DNA]</scope>
    <source>
        <strain evidence="9">cv. Matina 1-6</strain>
    </source>
</reference>
<dbReference type="HOGENOM" id="CLU_062320_0_0_1"/>
<evidence type="ECO:0000256" key="5">
    <source>
        <dbReference type="ARBA" id="ARBA00023136"/>
    </source>
</evidence>
<accession>A0A061EHF1</accession>
<evidence type="ECO:0000256" key="6">
    <source>
        <dbReference type="SAM" id="Coils"/>
    </source>
</evidence>
<comment type="subcellular location">
    <subcellularLocation>
        <location evidence="1">Membrane</location>
    </subcellularLocation>
</comment>